<protein>
    <submittedName>
        <fullName evidence="1">Uncharacterized protein</fullName>
    </submittedName>
</protein>
<keyword evidence="2" id="KW-1185">Reference proteome</keyword>
<comment type="caution">
    <text evidence="1">The sequence shown here is derived from an EMBL/GenBank/DDBJ whole genome shotgun (WGS) entry which is preliminary data.</text>
</comment>
<dbReference type="EMBL" id="JACRUL010000021">
    <property type="protein sequence ID" value="MBC5844782.1"/>
    <property type="molecule type" value="Genomic_DNA"/>
</dbReference>
<accession>A0A923SFM6</accession>
<evidence type="ECO:0000313" key="1">
    <source>
        <dbReference type="EMBL" id="MBC5844782.1"/>
    </source>
</evidence>
<organism evidence="1 2">
    <name type="scientific">Flavobacterium muglaense</name>
    <dbReference type="NCBI Taxonomy" id="2764716"/>
    <lineage>
        <taxon>Bacteria</taxon>
        <taxon>Pseudomonadati</taxon>
        <taxon>Bacteroidota</taxon>
        <taxon>Flavobacteriia</taxon>
        <taxon>Flavobacteriales</taxon>
        <taxon>Flavobacteriaceae</taxon>
        <taxon>Flavobacterium</taxon>
    </lineage>
</organism>
<gene>
    <name evidence="1" type="ORF">H8R25_10075</name>
</gene>
<dbReference type="InterPro" id="IPR016181">
    <property type="entry name" value="Acyl_CoA_acyltransferase"/>
</dbReference>
<proteinExistence type="predicted"/>
<dbReference type="AlphaFoldDB" id="A0A923SFM6"/>
<sequence>MEINQNLSSSELELCCHISTFGVYEIYQAAEDVQYLFAIDSNNLICSCFEFVEYEDYVQLAHMHTVDYLKGQGLGKQILKEAVDIYGSFELPSTNHNSTYYFIEDGYSWIQDRFDDRTLSESKFRRP</sequence>
<dbReference type="RefSeq" id="WP_187018592.1">
    <property type="nucleotide sequence ID" value="NZ_JACRUK010000021.1"/>
</dbReference>
<evidence type="ECO:0000313" key="2">
    <source>
        <dbReference type="Proteomes" id="UP000641454"/>
    </source>
</evidence>
<name>A0A923SFM6_9FLAO</name>
<reference evidence="1 2" key="1">
    <citation type="submission" date="2020-08" db="EMBL/GenBank/DDBJ databases">
        <title>Description of novel Flavobacterium F-392 isolate.</title>
        <authorList>
            <person name="Saticioglu I.B."/>
            <person name="Duman M."/>
            <person name="Altun S."/>
        </authorList>
    </citation>
    <scope>NUCLEOTIDE SEQUENCE [LARGE SCALE GENOMIC DNA]</scope>
    <source>
        <strain evidence="1 2">F-392</strain>
    </source>
</reference>
<dbReference type="Proteomes" id="UP000641454">
    <property type="component" value="Unassembled WGS sequence"/>
</dbReference>
<dbReference type="SUPFAM" id="SSF55729">
    <property type="entry name" value="Acyl-CoA N-acyltransferases (Nat)"/>
    <property type="match status" value="1"/>
</dbReference>